<dbReference type="EMBL" id="LHPF02000014">
    <property type="protein sequence ID" value="PSC71606.1"/>
    <property type="molecule type" value="Genomic_DNA"/>
</dbReference>
<dbReference type="PANTHER" id="PTHR48439:SF1">
    <property type="entry name" value="HEMIMETHYLATED DNA-BINDING DOMAIN-CONTAINING PROTEIN"/>
    <property type="match status" value="1"/>
</dbReference>
<dbReference type="AlphaFoldDB" id="A0A2P6VBZ3"/>
<dbReference type="Gene3D" id="2.30.30.390">
    <property type="entry name" value="Hemimethylated DNA-binding domain"/>
    <property type="match status" value="1"/>
</dbReference>
<name>A0A2P6VBZ3_9CHLO</name>
<dbReference type="Pfam" id="PF08755">
    <property type="entry name" value="YccV-like"/>
    <property type="match status" value="1"/>
</dbReference>
<dbReference type="SUPFAM" id="SSF141255">
    <property type="entry name" value="YccV-like"/>
    <property type="match status" value="1"/>
</dbReference>
<keyword evidence="3" id="KW-1185">Reference proteome</keyword>
<gene>
    <name evidence="2" type="ORF">C2E20_5042</name>
</gene>
<comment type="caution">
    <text evidence="2">The sequence shown here is derived from an EMBL/GenBank/DDBJ whole genome shotgun (WGS) entry which is preliminary data.</text>
</comment>
<feature type="domain" description="Hemimethylated DNA-binding" evidence="1">
    <location>
        <begin position="119"/>
        <end position="223"/>
    </location>
</feature>
<accession>A0A2P6VBZ3</accession>
<dbReference type="InterPro" id="IPR036623">
    <property type="entry name" value="Hemimethylated_DNA-bd_sf"/>
</dbReference>
<dbReference type="InterPro" id="IPR053189">
    <property type="entry name" value="Clp_protease_adapter_ClpF"/>
</dbReference>
<dbReference type="GO" id="GO:0003677">
    <property type="term" value="F:DNA binding"/>
    <property type="evidence" value="ECO:0007669"/>
    <property type="project" value="InterPro"/>
</dbReference>
<protein>
    <submittedName>
        <fullName evidence="2">F-box only 21</fullName>
    </submittedName>
</protein>
<evidence type="ECO:0000259" key="1">
    <source>
        <dbReference type="SMART" id="SM00992"/>
    </source>
</evidence>
<evidence type="ECO:0000313" key="2">
    <source>
        <dbReference type="EMBL" id="PSC71606.1"/>
    </source>
</evidence>
<organism evidence="2 3">
    <name type="scientific">Micractinium conductrix</name>
    <dbReference type="NCBI Taxonomy" id="554055"/>
    <lineage>
        <taxon>Eukaryota</taxon>
        <taxon>Viridiplantae</taxon>
        <taxon>Chlorophyta</taxon>
        <taxon>core chlorophytes</taxon>
        <taxon>Trebouxiophyceae</taxon>
        <taxon>Chlorellales</taxon>
        <taxon>Chlorellaceae</taxon>
        <taxon>Chlorella clade</taxon>
        <taxon>Micractinium</taxon>
    </lineage>
</organism>
<dbReference type="SMART" id="SM00992">
    <property type="entry name" value="YccV-like"/>
    <property type="match status" value="1"/>
</dbReference>
<sequence>MTTPGGSRRTALALYRCILRWSAQNADVPFSVRASDIRALAPAVLDSSAGALSPAALQDAGAVAAVARAAFREAARASGAEAEATVDRGFEAVQVLNGTYARQLQAMRELRADRADRSGVKFGVGQVFVHKKFGYRAVVFGWDRACERDDAWLQAMSVSTAQQPFYHCLPDESDAIRLFGGVRITKYVAQENMEPLEGGRIVHRALDSFFVGYSPALGRYIPSRKLQYEYPDAYQAEDAAPVGDDANLLAHPEPEVHGGLGGAFGGLGGMAGLAKASQA</sequence>
<dbReference type="Proteomes" id="UP000239649">
    <property type="component" value="Unassembled WGS sequence"/>
</dbReference>
<dbReference type="OrthoDB" id="28868at2759"/>
<dbReference type="NCBIfam" id="TIGR02097">
    <property type="entry name" value="yccV"/>
    <property type="match status" value="1"/>
</dbReference>
<dbReference type="InterPro" id="IPR011722">
    <property type="entry name" value="Hemimethylated_DNA-bd_dom"/>
</dbReference>
<evidence type="ECO:0000313" key="3">
    <source>
        <dbReference type="Proteomes" id="UP000239649"/>
    </source>
</evidence>
<dbReference type="PANTHER" id="PTHR48439">
    <property type="entry name" value="HEMIMETHYLATED DNA-BINDING DOMAIN-CONTAINING PROTEIN"/>
    <property type="match status" value="1"/>
</dbReference>
<reference evidence="2 3" key="1">
    <citation type="journal article" date="2018" name="Plant J.">
        <title>Genome sequences of Chlorella sorokiniana UTEX 1602 and Micractinium conductrix SAG 241.80: implications to maltose excretion by a green alga.</title>
        <authorList>
            <person name="Arriola M.B."/>
            <person name="Velmurugan N."/>
            <person name="Zhang Y."/>
            <person name="Plunkett M.H."/>
            <person name="Hondzo H."/>
            <person name="Barney B.M."/>
        </authorList>
    </citation>
    <scope>NUCLEOTIDE SEQUENCE [LARGE SCALE GENOMIC DNA]</scope>
    <source>
        <strain evidence="2 3">SAG 241.80</strain>
    </source>
</reference>
<proteinExistence type="predicted"/>